<evidence type="ECO:0000256" key="1">
    <source>
        <dbReference type="ARBA" id="ARBA00004138"/>
    </source>
</evidence>
<dbReference type="PROSITE" id="PS51257">
    <property type="entry name" value="PROKAR_LIPOPROTEIN"/>
    <property type="match status" value="1"/>
</dbReference>
<dbReference type="InterPro" id="IPR053879">
    <property type="entry name" value="HYDIN_VesB_CFA65-like_Ig"/>
</dbReference>
<accession>A0A4Y6PWR2</accession>
<protein>
    <submittedName>
        <fullName evidence="9">Choice-of-anchor D domain-containing protein</fullName>
    </submittedName>
</protein>
<dbReference type="NCBIfam" id="NF012200">
    <property type="entry name" value="choice_anch_D"/>
    <property type="match status" value="1"/>
</dbReference>
<feature type="signal peptide" evidence="7">
    <location>
        <begin position="1"/>
        <end position="19"/>
    </location>
</feature>
<name>A0A4Y6PWR2_PERCE</name>
<evidence type="ECO:0000256" key="2">
    <source>
        <dbReference type="ARBA" id="ARBA00004496"/>
    </source>
</evidence>
<evidence type="ECO:0000256" key="4">
    <source>
        <dbReference type="ARBA" id="ARBA00023069"/>
    </source>
</evidence>
<proteinExistence type="predicted"/>
<dbReference type="Pfam" id="PF22544">
    <property type="entry name" value="HYDIN_VesB_CFA65-like_Ig"/>
    <property type="match status" value="1"/>
</dbReference>
<gene>
    <name evidence="9" type="ORF">FIV42_15985</name>
</gene>
<feature type="domain" description="HYDIN/VesB/CFA65-like Ig-like" evidence="8">
    <location>
        <begin position="168"/>
        <end position="281"/>
    </location>
</feature>
<keyword evidence="3" id="KW-0963">Cytoplasm</keyword>
<feature type="region of interest" description="Disordered" evidence="6">
    <location>
        <begin position="24"/>
        <end position="57"/>
    </location>
</feature>
<feature type="compositionally biased region" description="Low complexity" evidence="6">
    <location>
        <begin position="25"/>
        <end position="38"/>
    </location>
</feature>
<feature type="chain" id="PRO_5030106583" evidence="7">
    <location>
        <begin position="20"/>
        <end position="286"/>
    </location>
</feature>
<dbReference type="Gene3D" id="2.60.40.10">
    <property type="entry name" value="Immunoglobulins"/>
    <property type="match status" value="2"/>
</dbReference>
<reference evidence="9 10" key="1">
    <citation type="submission" date="2019-06" db="EMBL/GenBank/DDBJ databases">
        <title>Persicimonas caeni gen. nov., sp. nov., a predatory bacterium isolated from solar saltern.</title>
        <authorList>
            <person name="Wang S."/>
        </authorList>
    </citation>
    <scope>NUCLEOTIDE SEQUENCE [LARGE SCALE GENOMIC DNA]</scope>
    <source>
        <strain evidence="9 10">YN101</strain>
    </source>
</reference>
<dbReference type="RefSeq" id="WP_141198657.1">
    <property type="nucleotide sequence ID" value="NZ_CP041186.1"/>
</dbReference>
<dbReference type="Proteomes" id="UP000315995">
    <property type="component" value="Chromosome"/>
</dbReference>
<evidence type="ECO:0000256" key="3">
    <source>
        <dbReference type="ARBA" id="ARBA00022490"/>
    </source>
</evidence>
<evidence type="ECO:0000259" key="8">
    <source>
        <dbReference type="Pfam" id="PF22544"/>
    </source>
</evidence>
<feature type="region of interest" description="Disordered" evidence="6">
    <location>
        <begin position="253"/>
        <end position="274"/>
    </location>
</feature>
<keyword evidence="7" id="KW-0732">Signal</keyword>
<dbReference type="AlphaFoldDB" id="A0A4Y6PWR2"/>
<keyword evidence="5" id="KW-0966">Cell projection</keyword>
<evidence type="ECO:0000313" key="10">
    <source>
        <dbReference type="Proteomes" id="UP000315995"/>
    </source>
</evidence>
<keyword evidence="4" id="KW-0969">Cilium</keyword>
<evidence type="ECO:0000256" key="7">
    <source>
        <dbReference type="SAM" id="SignalP"/>
    </source>
</evidence>
<accession>A0A5B8Y8C4</accession>
<sequence length="286" mass="30690">MDRKASFIFVSFVSLMCVATGCSNSSSGSGSGADAGDASDAETTRDSAYPADAPQLEAPQQVAMPAVNYDETAEASFDLQNVGGDTLIISKIVLFEEHGGEFDSYVEFTPGDGFTSSDILLEPDQSHTVSVGYTPRDDIDDRAMVQVTSNDPVHPFYEIAVEGPPIAPEIAVTPTTVKFGRVPAPGDTTDEFLSVSNTGSFPLWISDIYVSGSSRFHLSYPDPNNPGSQNDSDNWTEYLSPGESFDVRITFEPEDNQPETGELVIESDDPDEEQVVVDLRANSDGS</sequence>
<evidence type="ECO:0000256" key="6">
    <source>
        <dbReference type="SAM" id="MobiDB-lite"/>
    </source>
</evidence>
<comment type="subcellular location">
    <subcellularLocation>
        <location evidence="1">Cell projection</location>
        <location evidence="1">Cilium</location>
    </subcellularLocation>
    <subcellularLocation>
        <location evidence="2">Cytoplasm</location>
    </subcellularLocation>
</comment>
<dbReference type="EMBL" id="CP041186">
    <property type="protein sequence ID" value="QDG52185.1"/>
    <property type="molecule type" value="Genomic_DNA"/>
</dbReference>
<keyword evidence="10" id="KW-1185">Reference proteome</keyword>
<evidence type="ECO:0000256" key="5">
    <source>
        <dbReference type="ARBA" id="ARBA00023273"/>
    </source>
</evidence>
<dbReference type="InterPro" id="IPR013783">
    <property type="entry name" value="Ig-like_fold"/>
</dbReference>
<feature type="compositionally biased region" description="Acidic residues" evidence="6">
    <location>
        <begin position="265"/>
        <end position="274"/>
    </location>
</feature>
<evidence type="ECO:0000313" key="9">
    <source>
        <dbReference type="EMBL" id="QDG52185.1"/>
    </source>
</evidence>
<organism evidence="9 10">
    <name type="scientific">Persicimonas caeni</name>
    <dbReference type="NCBI Taxonomy" id="2292766"/>
    <lineage>
        <taxon>Bacteria</taxon>
        <taxon>Deltaproteobacteria</taxon>
        <taxon>Bradymonadales</taxon>
        <taxon>Bradymonadaceae</taxon>
        <taxon>Persicimonas</taxon>
    </lineage>
</organism>